<dbReference type="Pfam" id="PF20966">
    <property type="entry name" value="MASE6"/>
    <property type="match status" value="1"/>
</dbReference>
<dbReference type="EMBL" id="BSPW01000074">
    <property type="protein sequence ID" value="GLT19395.1"/>
    <property type="molecule type" value="Genomic_DNA"/>
</dbReference>
<evidence type="ECO:0000256" key="2">
    <source>
        <dbReference type="ARBA" id="ARBA00034247"/>
    </source>
</evidence>
<feature type="transmembrane region" description="Helical" evidence="3">
    <location>
        <begin position="129"/>
        <end position="144"/>
    </location>
</feature>
<evidence type="ECO:0000313" key="5">
    <source>
        <dbReference type="EMBL" id="GLT19395.1"/>
    </source>
</evidence>
<dbReference type="NCBIfam" id="TIGR00254">
    <property type="entry name" value="GGDEF"/>
    <property type="match status" value="1"/>
</dbReference>
<dbReference type="Proteomes" id="UP001157138">
    <property type="component" value="Unassembled WGS sequence"/>
</dbReference>
<feature type="transmembrane region" description="Helical" evidence="3">
    <location>
        <begin position="151"/>
        <end position="173"/>
    </location>
</feature>
<dbReference type="CDD" id="cd01949">
    <property type="entry name" value="GGDEF"/>
    <property type="match status" value="1"/>
</dbReference>
<comment type="caution">
    <text evidence="5">The sequence shown here is derived from an EMBL/GenBank/DDBJ whole genome shotgun (WGS) entry which is preliminary data.</text>
</comment>
<dbReference type="SUPFAM" id="SSF55073">
    <property type="entry name" value="Nucleotide cyclase"/>
    <property type="match status" value="1"/>
</dbReference>
<proteinExistence type="predicted"/>
<name>A0ABQ6F3G2_9VIBR</name>
<dbReference type="PANTHER" id="PTHR45138">
    <property type="entry name" value="REGULATORY COMPONENTS OF SENSORY TRANSDUCTION SYSTEM"/>
    <property type="match status" value="1"/>
</dbReference>
<organism evidence="5 6">
    <name type="scientific">Vibrio zhanjiangensis</name>
    <dbReference type="NCBI Taxonomy" id="1046128"/>
    <lineage>
        <taxon>Bacteria</taxon>
        <taxon>Pseudomonadati</taxon>
        <taxon>Pseudomonadota</taxon>
        <taxon>Gammaproteobacteria</taxon>
        <taxon>Vibrionales</taxon>
        <taxon>Vibrionaceae</taxon>
        <taxon>Vibrio</taxon>
    </lineage>
</organism>
<feature type="transmembrane region" description="Helical" evidence="3">
    <location>
        <begin position="49"/>
        <end position="71"/>
    </location>
</feature>
<dbReference type="SMART" id="SM00267">
    <property type="entry name" value="GGDEF"/>
    <property type="match status" value="1"/>
</dbReference>
<dbReference type="EC" id="2.7.7.65" evidence="1"/>
<feature type="transmembrane region" description="Helical" evidence="3">
    <location>
        <begin position="77"/>
        <end position="93"/>
    </location>
</feature>
<keyword evidence="3" id="KW-0472">Membrane</keyword>
<feature type="transmembrane region" description="Helical" evidence="3">
    <location>
        <begin position="105"/>
        <end position="123"/>
    </location>
</feature>
<dbReference type="InterPro" id="IPR029787">
    <property type="entry name" value="Nucleotide_cyclase"/>
</dbReference>
<dbReference type="PANTHER" id="PTHR45138:SF9">
    <property type="entry name" value="DIGUANYLATE CYCLASE DGCM-RELATED"/>
    <property type="match status" value="1"/>
</dbReference>
<dbReference type="Pfam" id="PF00990">
    <property type="entry name" value="GGDEF"/>
    <property type="match status" value="1"/>
</dbReference>
<evidence type="ECO:0000256" key="1">
    <source>
        <dbReference type="ARBA" id="ARBA00012528"/>
    </source>
</evidence>
<keyword evidence="3" id="KW-1133">Transmembrane helix</keyword>
<dbReference type="InterPro" id="IPR050469">
    <property type="entry name" value="Diguanylate_Cyclase"/>
</dbReference>
<dbReference type="InterPro" id="IPR048435">
    <property type="entry name" value="MASE6"/>
</dbReference>
<gene>
    <name evidence="5" type="ORF">GCM10007938_31770</name>
</gene>
<evidence type="ECO:0000259" key="4">
    <source>
        <dbReference type="PROSITE" id="PS50887"/>
    </source>
</evidence>
<feature type="domain" description="GGDEF" evidence="4">
    <location>
        <begin position="240"/>
        <end position="371"/>
    </location>
</feature>
<reference evidence="6" key="1">
    <citation type="journal article" date="2019" name="Int. J. Syst. Evol. Microbiol.">
        <title>The Global Catalogue of Microorganisms (GCM) 10K type strain sequencing project: providing services to taxonomists for standard genome sequencing and annotation.</title>
        <authorList>
            <consortium name="The Broad Institute Genomics Platform"/>
            <consortium name="The Broad Institute Genome Sequencing Center for Infectious Disease"/>
            <person name="Wu L."/>
            <person name="Ma J."/>
        </authorList>
    </citation>
    <scope>NUCLEOTIDE SEQUENCE [LARGE SCALE GENOMIC DNA]</scope>
    <source>
        <strain evidence="6">NBRC 108723</strain>
    </source>
</reference>
<evidence type="ECO:0000313" key="6">
    <source>
        <dbReference type="Proteomes" id="UP001157138"/>
    </source>
</evidence>
<keyword evidence="6" id="KW-1185">Reference proteome</keyword>
<dbReference type="InterPro" id="IPR043128">
    <property type="entry name" value="Rev_trsase/Diguanyl_cyclase"/>
</dbReference>
<dbReference type="InterPro" id="IPR000160">
    <property type="entry name" value="GGDEF_dom"/>
</dbReference>
<protein>
    <recommendedName>
        <fullName evidence="1">diguanylate cyclase</fullName>
        <ecNumber evidence="1">2.7.7.65</ecNumber>
    </recommendedName>
</protein>
<sequence>MCDPSSISCLIPHAKSILLFDIHINTYSYKAGLMELDIFNPSRHLRRAVLFWLSTLLGSLSITGIIINGFFDSYPQVALAQGFFCSFSCYVAFKSYKSSTSLILSNGYIYSFIGLISFNTYIYTIDNGVLVWSFLYPVLSYLILGKRYGMLATMVGFVIQLCLIIDKCILSSSIVVWELPLNFVTAFLSVWLASHVLEVKRKTSEASLGQLASRDALTGVYNRHALIHNFERFRQDSKKLPLSLLVLDLDYFKQVNDQYGHDVGDKVLIQTAALIDCLCGEHLVYRIGGEEFCIALNNTDTQNALNKAEEIRSAIESYKFNTPEQPISQTASIGIYQCDHINDLSIVLRNADKELYKAKNNGRNQVMVCHKQEENLAACS</sequence>
<accession>A0ABQ6F3G2</accession>
<dbReference type="Gene3D" id="3.30.70.270">
    <property type="match status" value="1"/>
</dbReference>
<keyword evidence="3" id="KW-0812">Transmembrane</keyword>
<evidence type="ECO:0000256" key="3">
    <source>
        <dbReference type="SAM" id="Phobius"/>
    </source>
</evidence>
<dbReference type="PROSITE" id="PS50887">
    <property type="entry name" value="GGDEF"/>
    <property type="match status" value="1"/>
</dbReference>
<comment type="catalytic activity">
    <reaction evidence="2">
        <text>2 GTP = 3',3'-c-di-GMP + 2 diphosphate</text>
        <dbReference type="Rhea" id="RHEA:24898"/>
        <dbReference type="ChEBI" id="CHEBI:33019"/>
        <dbReference type="ChEBI" id="CHEBI:37565"/>
        <dbReference type="ChEBI" id="CHEBI:58805"/>
        <dbReference type="EC" id="2.7.7.65"/>
    </reaction>
</comment>